<gene>
    <name evidence="1" type="ORF">LPJ66_005221</name>
</gene>
<sequence>MGLQVAQWRMKVCITRQFYAMEAVKRFGMGMFPSYASRAPMLTERIVDYYIGGLSAMAAGTADCWHALVDWFGHGDFSRKCLVSDRRQPQPQPQPQPNRTRAFGGKSPAQALLDEMWPREQWMQSVGDSIAAVGDSKPWIVSASSLRFLEPPKPAQNSKVNDTVCGNSHTNRQHAFAPKHQRLLPQDSRPAAFEACAELSTRFPLIKQLYSTSAYSGFGAAVATGDFSGSGHASVAISAPYYANGNGNSSAGAVFVLNKLDISYAFSQQNIDDADPQVLLPPFSASTRFLAFGSALAVIDYNADGIADLAVGSTAYGPDPAGSLLGRVDVYLGHQGAGLSSVADFTLTATQLSEYTDSPFSQQRIGGFLFGEDVNNDGFVDLLIGAPYHSDVPYETHAGRVFGYISGPRAGQGSGQMGPPDFTLVSPQRQPFEWFGFSARAVHLSETNTTLLLVGAPGHAQADPDTGANHTLAGSIYAFSVDAADPKGSPPEFCGLHFAASKGSTQLGSQMHVWQTNGSRLVLFGTPSEHSSELAQGGLIGPEKPARGWQAGQVRVFDPALWNPADATGVNGKDANNPVGLLSTLRGTQSPGHFGRALASTATDLWIGEPFGHTEDGRVHRWRVGLERPDNNYNIAINIISFAMPCFSQLPFVILNRILRVAIDTDGDDIDAWTDGLPLLGVCRGWREVATGLVYCNAILDGSSKYGFSFVEHSHNTAVEDKLVNTNIGLVKATGNTHLVKTVTIKINHFEYYRSLIAEANSIFSFETSDWSRVSTLNSSGYPKNNNNGIGSESQSDIMDDANEFTRQMAKYMPGVDSLDNITNHNNAPVSNMTGLLSQMYSRNLKYFCSNQPFTLAEPAESVEFTQLTTLNINMNHMQYIPHVCCQKLQTLVLSNITSVFSWSKLANTKQAQTIVFSSLRKLKFELDESSDVQSIGSSGELQFLALQELSITVPTFDMLKEFMDFKVLKCPHVTELYIDVSEVNEDSDDDFNISMQRSKNLAASIKQHIPNVTKLSIDCYAYNNKIPFYNELVSLYIDQLVHVDISFPITFTATQFSRELVHLSLNLKLNTLQSLPNVFFETLEYLDLDNVHPTFAWEKMLKNDSTAENIYFKRLESLNIEYSKSIENEEDSESEYSNDIENEEDSESEYSNDIENEEDSESEYSNDIENEENNEDEYIALEYQQFISSQKEQQKKQSTLNALCPRLKNLWIKNATVPRLQKIMRCGSDQWPCVRSVDIWFQKYDISNVLDIIGSNEYMQATSAFAEYMVKAMPNVNYLSMQLFDDSDKHLKQFCSIVSNGYAHRLIVYDCSIPVVWTANAFSPELRHLSVNLDMDTDVCLQKWDSRRIEWTNLHMLAVYNSFKLGAVVDMLARVPKLTKLEVAAILFDETFGPRLDRVEPISTNINELYLHTSIDGNRKGAEFDSIKYLILAAPSLKKVKLSMYEDFDYMLFVEEYKDLHPHVANIAWEQL</sequence>
<protein>
    <submittedName>
        <fullName evidence="1">Uncharacterized protein</fullName>
    </submittedName>
</protein>
<reference evidence="1" key="1">
    <citation type="submission" date="2022-07" db="EMBL/GenBank/DDBJ databases">
        <title>Phylogenomic reconstructions and comparative analyses of Kickxellomycotina fungi.</title>
        <authorList>
            <person name="Reynolds N.K."/>
            <person name="Stajich J.E."/>
            <person name="Barry K."/>
            <person name="Grigoriev I.V."/>
            <person name="Crous P."/>
            <person name="Smith M.E."/>
        </authorList>
    </citation>
    <scope>NUCLEOTIDE SEQUENCE</scope>
    <source>
        <strain evidence="1">Benny 63K</strain>
    </source>
</reference>
<accession>A0ACC1IFU1</accession>
<organism evidence="1 2">
    <name type="scientific">Kickxella alabastrina</name>
    <dbReference type="NCBI Taxonomy" id="61397"/>
    <lineage>
        <taxon>Eukaryota</taxon>
        <taxon>Fungi</taxon>
        <taxon>Fungi incertae sedis</taxon>
        <taxon>Zoopagomycota</taxon>
        <taxon>Kickxellomycotina</taxon>
        <taxon>Kickxellomycetes</taxon>
        <taxon>Kickxellales</taxon>
        <taxon>Kickxellaceae</taxon>
        <taxon>Kickxella</taxon>
    </lineage>
</organism>
<dbReference type="EMBL" id="JANBPG010000698">
    <property type="protein sequence ID" value="KAJ1894385.1"/>
    <property type="molecule type" value="Genomic_DNA"/>
</dbReference>
<proteinExistence type="predicted"/>
<evidence type="ECO:0000313" key="2">
    <source>
        <dbReference type="Proteomes" id="UP001150581"/>
    </source>
</evidence>
<evidence type="ECO:0000313" key="1">
    <source>
        <dbReference type="EMBL" id="KAJ1894385.1"/>
    </source>
</evidence>
<keyword evidence="2" id="KW-1185">Reference proteome</keyword>
<dbReference type="Proteomes" id="UP001150581">
    <property type="component" value="Unassembled WGS sequence"/>
</dbReference>
<comment type="caution">
    <text evidence="1">The sequence shown here is derived from an EMBL/GenBank/DDBJ whole genome shotgun (WGS) entry which is preliminary data.</text>
</comment>
<name>A0ACC1IFU1_9FUNG</name>